<dbReference type="InterPro" id="IPR029045">
    <property type="entry name" value="ClpP/crotonase-like_dom_sf"/>
</dbReference>
<gene>
    <name evidence="2" type="ORF">B7H23_13600</name>
</gene>
<name>A0A231UTE5_9HYPH</name>
<dbReference type="PANTHER" id="PTHR42964">
    <property type="entry name" value="ENOYL-COA HYDRATASE"/>
    <property type="match status" value="1"/>
</dbReference>
<keyword evidence="3" id="KW-1185">Reference proteome</keyword>
<evidence type="ECO:0000256" key="1">
    <source>
        <dbReference type="ARBA" id="ARBA00005254"/>
    </source>
</evidence>
<dbReference type="Gene3D" id="3.90.226.10">
    <property type="entry name" value="2-enoyl-CoA Hydratase, Chain A, domain 1"/>
    <property type="match status" value="1"/>
</dbReference>
<evidence type="ECO:0000313" key="2">
    <source>
        <dbReference type="EMBL" id="OXS99218.1"/>
    </source>
</evidence>
<proteinExistence type="inferred from homology"/>
<comment type="caution">
    <text evidence="2">The sequence shown here is derived from an EMBL/GenBank/DDBJ whole genome shotgun (WGS) entry which is preliminary data.</text>
</comment>
<dbReference type="GO" id="GO:0003824">
    <property type="term" value="F:catalytic activity"/>
    <property type="evidence" value="ECO:0007669"/>
    <property type="project" value="UniProtKB-ARBA"/>
</dbReference>
<dbReference type="PANTHER" id="PTHR42964:SF1">
    <property type="entry name" value="POLYKETIDE BIOSYNTHESIS ENOYL-COA HYDRATASE PKSH-RELATED"/>
    <property type="match status" value="1"/>
</dbReference>
<dbReference type="InterPro" id="IPR001753">
    <property type="entry name" value="Enoyl-CoA_hydra/iso"/>
</dbReference>
<sequence>MTAIVCMTEAHVATITIRRIDKRNALTQAMWTTLAAEIGALAKAGRTRALILTGEGDHFCAGADIAEFESTRHDAASARVYEAANVAAFSVLRNAPFPTIAAISGICFGGGFGLAAACGLRLADSTARFCIPAARLGLAYPRDAMIDIVAALGPQMARYLAFSADVLSADDALSARFLLNIERERPTMEAARELADRIAQHAPLSVAASKAAILATLDADQPLARKAAAMGDSTFDSADYAEGRAAFANKRKPIFQGR</sequence>
<dbReference type="GO" id="GO:0008300">
    <property type="term" value="P:isoprenoid catabolic process"/>
    <property type="evidence" value="ECO:0007669"/>
    <property type="project" value="TreeGrafter"/>
</dbReference>
<dbReference type="Proteomes" id="UP000215405">
    <property type="component" value="Unassembled WGS sequence"/>
</dbReference>
<dbReference type="InterPro" id="IPR051683">
    <property type="entry name" value="Enoyl-CoA_Hydratase/Isomerase"/>
</dbReference>
<dbReference type="Pfam" id="PF00378">
    <property type="entry name" value="ECH_1"/>
    <property type="match status" value="1"/>
</dbReference>
<accession>A0A231UTE5</accession>
<organism evidence="2 3">
    <name type="scientific">Notoacmeibacter marinus</name>
    <dbReference type="NCBI Taxonomy" id="1876515"/>
    <lineage>
        <taxon>Bacteria</taxon>
        <taxon>Pseudomonadati</taxon>
        <taxon>Pseudomonadota</taxon>
        <taxon>Alphaproteobacteria</taxon>
        <taxon>Hyphomicrobiales</taxon>
        <taxon>Notoacmeibacteraceae</taxon>
        <taxon>Notoacmeibacter</taxon>
    </lineage>
</organism>
<dbReference type="SUPFAM" id="SSF52096">
    <property type="entry name" value="ClpP/crotonase"/>
    <property type="match status" value="1"/>
</dbReference>
<comment type="similarity">
    <text evidence="1">Belongs to the enoyl-CoA hydratase/isomerase family.</text>
</comment>
<evidence type="ECO:0000313" key="3">
    <source>
        <dbReference type="Proteomes" id="UP000215405"/>
    </source>
</evidence>
<reference evidence="3" key="1">
    <citation type="journal article" date="2017" name="Int. J. Syst. Evol. Microbiol.">
        <title>Notoacmeibacter marinus gen. nov., sp. nov., isolated from the gut of a limpet and proposal of Notoacmeibacteraceae fam. nov. in the order Rhizobiales of the class Alphaproteobacteria.</title>
        <authorList>
            <person name="Huang Z."/>
            <person name="Guo F."/>
            <person name="Lai Q."/>
        </authorList>
    </citation>
    <scope>NUCLEOTIDE SEQUENCE [LARGE SCALE GENOMIC DNA]</scope>
    <source>
        <strain evidence="3">XMTR2A4</strain>
    </source>
</reference>
<dbReference type="Gene3D" id="1.10.12.10">
    <property type="entry name" value="Lyase 2-enoyl-coa Hydratase, Chain A, domain 2"/>
    <property type="match status" value="1"/>
</dbReference>
<dbReference type="AlphaFoldDB" id="A0A231UTE5"/>
<dbReference type="CDD" id="cd06558">
    <property type="entry name" value="crotonase-like"/>
    <property type="match status" value="1"/>
</dbReference>
<dbReference type="InterPro" id="IPR014748">
    <property type="entry name" value="Enoyl-CoA_hydra_C"/>
</dbReference>
<protein>
    <submittedName>
        <fullName evidence="2">Enoyl-CoA hydratase</fullName>
    </submittedName>
</protein>
<dbReference type="EMBL" id="NBYO01000003">
    <property type="protein sequence ID" value="OXS99218.1"/>
    <property type="molecule type" value="Genomic_DNA"/>
</dbReference>
<dbReference type="RefSeq" id="WP_094078001.1">
    <property type="nucleotide sequence ID" value="NZ_NBYO01000003.1"/>
</dbReference>